<dbReference type="AlphaFoldDB" id="A0A7M3DW81"/>
<dbReference type="RefSeq" id="WP_130716688.1">
    <property type="nucleotide sequence ID" value="NZ_SIOP01000001.1"/>
</dbReference>
<evidence type="ECO:0000259" key="1">
    <source>
        <dbReference type="Pfam" id="PF26395"/>
    </source>
</evidence>
<gene>
    <name evidence="2" type="ORF">ELH90_15575</name>
</gene>
<dbReference type="InterPro" id="IPR058588">
    <property type="entry name" value="E2-CBASS"/>
</dbReference>
<sequence>MSGLLPLTIREQDTELRQDWPKFRTVHFEPRRQRVVWRGDVRPGINLYTIEIDYSMDRVLKGPKVRVVSPELTRLPGNPEGSLPHVYNRDTDPYLCLFDPRRGEWTGWMSISKKIVPWTLDWLVCYEGWLLTGIWHGGGQHVTEPIGMTFNLEQTQ</sequence>
<dbReference type="Proteomes" id="UP000292974">
    <property type="component" value="Unassembled WGS sequence"/>
</dbReference>
<reference evidence="2 3" key="1">
    <citation type="submission" date="2019-02" db="EMBL/GenBank/DDBJ databases">
        <title>The genomic architecture of introgression among sibling species of bacteria.</title>
        <authorList>
            <person name="Cavassim M.I.A."/>
            <person name="Moeskjaer S."/>
            <person name="Moslemi C."/>
            <person name="Fields B."/>
            <person name="Bachmann A."/>
            <person name="Vilhjalmsson B."/>
            <person name="Schierup M.H."/>
            <person name="Young J.P.W."/>
            <person name="Andersen S.U."/>
        </authorList>
    </citation>
    <scope>NUCLEOTIDE SEQUENCE [LARGE SCALE GENOMIC DNA]</scope>
    <source>
        <strain evidence="2 3">SM135B</strain>
    </source>
</reference>
<evidence type="ECO:0000313" key="2">
    <source>
        <dbReference type="EMBL" id="TAY52945.1"/>
    </source>
</evidence>
<dbReference type="EMBL" id="SIOP01000001">
    <property type="protein sequence ID" value="TAY52945.1"/>
    <property type="molecule type" value="Genomic_DNA"/>
</dbReference>
<comment type="caution">
    <text evidence="2">The sequence shown here is derived from an EMBL/GenBank/DDBJ whole genome shotgun (WGS) entry which is preliminary data.</text>
</comment>
<organism evidence="2 3">
    <name type="scientific">Rhizobium leguminosarum</name>
    <dbReference type="NCBI Taxonomy" id="384"/>
    <lineage>
        <taxon>Bacteria</taxon>
        <taxon>Pseudomonadati</taxon>
        <taxon>Pseudomonadota</taxon>
        <taxon>Alphaproteobacteria</taxon>
        <taxon>Hyphomicrobiales</taxon>
        <taxon>Rhizobiaceae</taxon>
        <taxon>Rhizobium/Agrobacterium group</taxon>
        <taxon>Rhizobium</taxon>
    </lineage>
</organism>
<dbReference type="Pfam" id="PF26395">
    <property type="entry name" value="E2-CBASS"/>
    <property type="match status" value="1"/>
</dbReference>
<accession>A0A7M3DW81</accession>
<feature type="domain" description="Type II CBASS E2 protein" evidence="1">
    <location>
        <begin position="12"/>
        <end position="141"/>
    </location>
</feature>
<protein>
    <recommendedName>
        <fullName evidence="1">Type II CBASS E2 protein domain-containing protein</fullName>
    </recommendedName>
</protein>
<proteinExistence type="predicted"/>
<evidence type="ECO:0000313" key="3">
    <source>
        <dbReference type="Proteomes" id="UP000292974"/>
    </source>
</evidence>
<name>A0A7M3DW81_RHILE</name>